<gene>
    <name evidence="2" type="ORF">BD626DRAFT_504625</name>
</gene>
<dbReference type="PANTHER" id="PTHR33840:SF2">
    <property type="entry name" value="TLE1 PHOSPHOLIPASE DOMAIN-CONTAINING PROTEIN"/>
    <property type="match status" value="1"/>
</dbReference>
<dbReference type="OrthoDB" id="3162439at2759"/>
<keyword evidence="3" id="KW-1185">Reference proteome</keyword>
<evidence type="ECO:0000259" key="1">
    <source>
        <dbReference type="Pfam" id="PF09994"/>
    </source>
</evidence>
<dbReference type="Pfam" id="PF09994">
    <property type="entry name" value="T6SS_Tle1-like_cat"/>
    <property type="match status" value="1"/>
</dbReference>
<protein>
    <recommendedName>
        <fullName evidence="1">T6SS Phospholipase effector Tle1-like catalytic domain-containing protein</fullName>
    </recommendedName>
</protein>
<dbReference type="SUPFAM" id="SSF53474">
    <property type="entry name" value="alpha/beta-Hydrolases"/>
    <property type="match status" value="1"/>
</dbReference>
<dbReference type="AlphaFoldDB" id="A0A550C730"/>
<dbReference type="STRING" id="97359.A0A550C730"/>
<dbReference type="InterPro" id="IPR029058">
    <property type="entry name" value="AB_hydrolase_fold"/>
</dbReference>
<dbReference type="Proteomes" id="UP000320762">
    <property type="component" value="Unassembled WGS sequence"/>
</dbReference>
<organism evidence="2 3">
    <name type="scientific">Schizophyllum amplum</name>
    <dbReference type="NCBI Taxonomy" id="97359"/>
    <lineage>
        <taxon>Eukaryota</taxon>
        <taxon>Fungi</taxon>
        <taxon>Dikarya</taxon>
        <taxon>Basidiomycota</taxon>
        <taxon>Agaricomycotina</taxon>
        <taxon>Agaricomycetes</taxon>
        <taxon>Agaricomycetidae</taxon>
        <taxon>Agaricales</taxon>
        <taxon>Schizophyllaceae</taxon>
        <taxon>Schizophyllum</taxon>
    </lineage>
</organism>
<proteinExistence type="predicted"/>
<dbReference type="PANTHER" id="PTHR33840">
    <property type="match status" value="1"/>
</dbReference>
<feature type="domain" description="T6SS Phospholipase effector Tle1-like catalytic" evidence="1">
    <location>
        <begin position="10"/>
        <end position="326"/>
    </location>
</feature>
<name>A0A550C730_9AGAR</name>
<dbReference type="InterPro" id="IPR018712">
    <property type="entry name" value="Tle1-like_cat"/>
</dbReference>
<dbReference type="EMBL" id="VDMD01000021">
    <property type="protein sequence ID" value="TRM60608.1"/>
    <property type="molecule type" value="Genomic_DNA"/>
</dbReference>
<comment type="caution">
    <text evidence="2">The sequence shown here is derived from an EMBL/GenBank/DDBJ whole genome shotgun (WGS) entry which is preliminary data.</text>
</comment>
<accession>A0A550C730</accession>
<evidence type="ECO:0000313" key="2">
    <source>
        <dbReference type="EMBL" id="TRM60608.1"/>
    </source>
</evidence>
<reference evidence="2 3" key="1">
    <citation type="journal article" date="2019" name="New Phytol.">
        <title>Comparative genomics reveals unique wood-decay strategies and fruiting body development in the Schizophyllaceae.</title>
        <authorList>
            <person name="Almasi E."/>
            <person name="Sahu N."/>
            <person name="Krizsan K."/>
            <person name="Balint B."/>
            <person name="Kovacs G.M."/>
            <person name="Kiss B."/>
            <person name="Cseklye J."/>
            <person name="Drula E."/>
            <person name="Henrissat B."/>
            <person name="Nagy I."/>
            <person name="Chovatia M."/>
            <person name="Adam C."/>
            <person name="LaButti K."/>
            <person name="Lipzen A."/>
            <person name="Riley R."/>
            <person name="Grigoriev I.V."/>
            <person name="Nagy L.G."/>
        </authorList>
    </citation>
    <scope>NUCLEOTIDE SEQUENCE [LARGE SCALE GENOMIC DNA]</scope>
    <source>
        <strain evidence="2 3">NL-1724</strain>
    </source>
</reference>
<evidence type="ECO:0000313" key="3">
    <source>
        <dbReference type="Proteomes" id="UP000320762"/>
    </source>
</evidence>
<sequence>MTEGETRKSRTLVLCFDGTQGQYDEDNTNVVRFFSLLRKDNCDEQLCYYQAGVGTILPPGIWEPALEWVAKTLDLAFAWYLNQHIMDGYRYLMQNYMPGDKICLFGFSRGAYTARALAGMLYKVGLLPKDNLEQILFAFKMYQRTDDAAVQLAAGFKQTYCQDVSVNFIGAWDTVASVGLVMGKTLPFVNSNKAIKVFRHALSLDEHRSRFRPNFYHRPVPNCPGTIDPGHNSPVLDDNDRTHFIKKSKPSGILQHLRKKPSKELKITETGIEVVKPGEPETREDPDTDVLEVWFPGAHSDVGGGEVANDVMHSLANQPLLWMTREVIKAQCGVQFDRAAFARLNLPAYEYPSALPSPSQAILDLPVVHPTDHDGEVAPPSPGHVNGTATHLHVNGSKGSGPKNTHEVVDWDKEDAVAPIYDQLQTNKIWWLLEYLPLTYVYQDAKGNWRKTFGCHKGAGRLIERKPHFHVSVKTRMQELGYKPKAQYKEGEEDYIL</sequence>